<organism evidence="2 3">
    <name type="scientific">Cavenderia fasciculata</name>
    <name type="common">Slime mold</name>
    <name type="synonym">Dictyostelium fasciculatum</name>
    <dbReference type="NCBI Taxonomy" id="261658"/>
    <lineage>
        <taxon>Eukaryota</taxon>
        <taxon>Amoebozoa</taxon>
        <taxon>Evosea</taxon>
        <taxon>Eumycetozoa</taxon>
        <taxon>Dictyostelia</taxon>
        <taxon>Acytosteliales</taxon>
        <taxon>Cavenderiaceae</taxon>
        <taxon>Cavenderia</taxon>
    </lineage>
</organism>
<reference evidence="3" key="1">
    <citation type="journal article" date="2011" name="Genome Res.">
        <title>Phylogeny-wide analysis of social amoeba genomes highlights ancient origins for complex intercellular communication.</title>
        <authorList>
            <person name="Heidel A.J."/>
            <person name="Lawal H.M."/>
            <person name="Felder M."/>
            <person name="Schilde C."/>
            <person name="Helps N.R."/>
            <person name="Tunggal B."/>
            <person name="Rivero F."/>
            <person name="John U."/>
            <person name="Schleicher M."/>
            <person name="Eichinger L."/>
            <person name="Platzer M."/>
            <person name="Noegel A.A."/>
            <person name="Schaap P."/>
            <person name="Gloeckner G."/>
        </authorList>
    </citation>
    <scope>NUCLEOTIDE SEQUENCE [LARGE SCALE GENOMIC DNA]</scope>
    <source>
        <strain evidence="3">SH3</strain>
    </source>
</reference>
<dbReference type="Proteomes" id="UP000007797">
    <property type="component" value="Unassembled WGS sequence"/>
</dbReference>
<dbReference type="AlphaFoldDB" id="F4PLB6"/>
<sequence>MTAGAGVIPNGGDGLCVAVGCKLFVRGSPLALTNQLATIPERETVDCKQDELRKAKGYDDKSQLPAGDHGNDEPANHCDDVLQHDTHTLTGHTLHKCRVTGEVGGQLARAVFGMVKPANWLTQDGLERVGTQTDTRHGYVGLLLDALLFALVVGTTHARPAQVTLGRRTEAVEHRVDVGKGAAATGPRLDHLQLLLLLLLDETKVVAAQGHEVVVRAAFHDRSILDKDDLVDVSDGRQSVSD</sequence>
<accession>F4PLB6</accession>
<name>F4PLB6_CACFS</name>
<dbReference type="EMBL" id="GL883008">
    <property type="protein sequence ID" value="EGG23338.1"/>
    <property type="molecule type" value="Genomic_DNA"/>
</dbReference>
<feature type="region of interest" description="Disordered" evidence="1">
    <location>
        <begin position="58"/>
        <end position="77"/>
    </location>
</feature>
<keyword evidence="3" id="KW-1185">Reference proteome</keyword>
<dbReference type="GeneID" id="14875371"/>
<evidence type="ECO:0000313" key="2">
    <source>
        <dbReference type="EMBL" id="EGG23338.1"/>
    </source>
</evidence>
<proteinExistence type="predicted"/>
<evidence type="ECO:0000256" key="1">
    <source>
        <dbReference type="SAM" id="MobiDB-lite"/>
    </source>
</evidence>
<gene>
    <name evidence="2" type="ORF">DFA_05470</name>
</gene>
<evidence type="ECO:0000313" key="3">
    <source>
        <dbReference type="Proteomes" id="UP000007797"/>
    </source>
</evidence>
<protein>
    <submittedName>
        <fullName evidence="2">Uncharacterized protein</fullName>
    </submittedName>
</protein>
<dbReference type="RefSeq" id="XP_004361189.1">
    <property type="nucleotide sequence ID" value="XM_004361132.1"/>
</dbReference>
<dbReference type="KEGG" id="dfa:DFA_05470"/>